<accession>A0A377XSS0</accession>
<dbReference type="AlphaFoldDB" id="A0A377XSS0"/>
<gene>
    <name evidence="1" type="ORF">NCTC5047_07289</name>
</gene>
<dbReference type="Proteomes" id="UP000254340">
    <property type="component" value="Unassembled WGS sequence"/>
</dbReference>
<evidence type="ECO:0000313" key="1">
    <source>
        <dbReference type="EMBL" id="STT86192.1"/>
    </source>
</evidence>
<proteinExistence type="predicted"/>
<name>A0A377XSS0_KLEPN</name>
<organism evidence="1 2">
    <name type="scientific">Klebsiella pneumoniae</name>
    <dbReference type="NCBI Taxonomy" id="573"/>
    <lineage>
        <taxon>Bacteria</taxon>
        <taxon>Pseudomonadati</taxon>
        <taxon>Pseudomonadota</taxon>
        <taxon>Gammaproteobacteria</taxon>
        <taxon>Enterobacterales</taxon>
        <taxon>Enterobacteriaceae</taxon>
        <taxon>Klebsiella/Raoultella group</taxon>
        <taxon>Klebsiella</taxon>
        <taxon>Klebsiella pneumoniae complex</taxon>
    </lineage>
</organism>
<dbReference type="EMBL" id="UGLH01000006">
    <property type="protein sequence ID" value="STT86192.1"/>
    <property type="molecule type" value="Genomic_DNA"/>
</dbReference>
<evidence type="ECO:0000313" key="2">
    <source>
        <dbReference type="Proteomes" id="UP000254340"/>
    </source>
</evidence>
<protein>
    <submittedName>
        <fullName evidence="1">Phenylacetate-CoA oxygenase/reductase, PaaK subunit</fullName>
    </submittedName>
</protein>
<reference evidence="1 2" key="1">
    <citation type="submission" date="2018-06" db="EMBL/GenBank/DDBJ databases">
        <authorList>
            <consortium name="Pathogen Informatics"/>
            <person name="Doyle S."/>
        </authorList>
    </citation>
    <scope>NUCLEOTIDE SEQUENCE [LARGE SCALE GENOMIC DNA]</scope>
    <source>
        <strain evidence="1 2">NCTC5047</strain>
    </source>
</reference>
<sequence>MMDEAEATLRELGVAEKSIHLERFNTPGGNVKRAAGVQAEGRTVTIRQDGRDRLIALSAEDDSILGCRIASGRRSAVRL</sequence>